<keyword evidence="2" id="KW-0132">Cell division</keyword>
<evidence type="ECO:0000256" key="2">
    <source>
        <dbReference type="ARBA" id="ARBA00022618"/>
    </source>
</evidence>
<sequence>MNNAEPAEEQGTSGSLAADIAEWSPPWQREEPRDTPADEPVEFAEPVSDGVAETPADTDAPRPEPEPVKAPEPEPEPLPLSQDLAGTLEAILMVSDEPVSETILAQTLGRPEGEIVGTLRRLAAEYTGDNRGFDLRRQAGGWRYYTRESFAPYVERFVLDGQQVRLTKAALETLAVVAYKQPVTRGRISAIRGVNCDGVIRTLTTRGLIAECGTEPDTNANLYRTTALFLDKLGLNSVEELPPLAPFLPDDVNEIGEADDR</sequence>
<dbReference type="AlphaFoldDB" id="D3Q522"/>
<keyword evidence="1" id="KW-0963">Cytoplasm</keyword>
<reference evidence="6 7" key="1">
    <citation type="journal article" date="2009" name="Stand. Genomic Sci.">
        <title>Complete genome sequence of Stackebrandtia nassauensis type strain (LLR-40K-21).</title>
        <authorList>
            <person name="Munk C."/>
            <person name="Lapidus A."/>
            <person name="Copeland A."/>
            <person name="Jando M."/>
            <person name="Mayilraj S."/>
            <person name="Glavina Del Rio T."/>
            <person name="Nolan M."/>
            <person name="Chen F."/>
            <person name="Lucas S."/>
            <person name="Tice H."/>
            <person name="Cheng J.F."/>
            <person name="Han C."/>
            <person name="Detter J.C."/>
            <person name="Bruce D."/>
            <person name="Goodwin L."/>
            <person name="Chain P."/>
            <person name="Pitluck S."/>
            <person name="Goker M."/>
            <person name="Ovchinikova G."/>
            <person name="Pati A."/>
            <person name="Ivanova N."/>
            <person name="Mavromatis K."/>
            <person name="Chen A."/>
            <person name="Palaniappan K."/>
            <person name="Land M."/>
            <person name="Hauser L."/>
            <person name="Chang Y.J."/>
            <person name="Jeffries C.D."/>
            <person name="Bristow J."/>
            <person name="Eisen J.A."/>
            <person name="Markowitz V."/>
            <person name="Hugenholtz P."/>
            <person name="Kyrpides N.C."/>
            <person name="Klenk H.P."/>
        </authorList>
    </citation>
    <scope>NUCLEOTIDE SEQUENCE [LARGE SCALE GENOMIC DNA]</scope>
    <source>
        <strain evidence="7">DSM 44728 / CIP 108903 / NRRL B-16338 / NBRC 102104 / LLR-40K-21</strain>
    </source>
</reference>
<evidence type="ECO:0000313" key="7">
    <source>
        <dbReference type="Proteomes" id="UP000000844"/>
    </source>
</evidence>
<dbReference type="KEGG" id="sna:Snas_4426"/>
<dbReference type="PANTHER" id="PTHR34298:SF2">
    <property type="entry name" value="SEGREGATION AND CONDENSATION PROTEIN B"/>
    <property type="match status" value="1"/>
</dbReference>
<proteinExistence type="predicted"/>
<gene>
    <name evidence="6" type="ordered locus">Snas_4426</name>
</gene>
<keyword evidence="4" id="KW-0131">Cell cycle</keyword>
<dbReference type="EMBL" id="CP001778">
    <property type="protein sequence ID" value="ADD44071.1"/>
    <property type="molecule type" value="Genomic_DNA"/>
</dbReference>
<name>D3Q522_STANL</name>
<dbReference type="Pfam" id="PF04079">
    <property type="entry name" value="SMC_ScpB"/>
    <property type="match status" value="1"/>
</dbReference>
<evidence type="ECO:0000313" key="6">
    <source>
        <dbReference type="EMBL" id="ADD44071.1"/>
    </source>
</evidence>
<evidence type="ECO:0000256" key="1">
    <source>
        <dbReference type="ARBA" id="ARBA00022490"/>
    </source>
</evidence>
<dbReference type="PANTHER" id="PTHR34298">
    <property type="entry name" value="SEGREGATION AND CONDENSATION PROTEIN B"/>
    <property type="match status" value="1"/>
</dbReference>
<evidence type="ECO:0000256" key="3">
    <source>
        <dbReference type="ARBA" id="ARBA00022829"/>
    </source>
</evidence>
<accession>D3Q522</accession>
<dbReference type="eggNOG" id="COG1386">
    <property type="taxonomic scope" value="Bacteria"/>
</dbReference>
<organism evidence="6 7">
    <name type="scientific">Stackebrandtia nassauensis (strain DSM 44728 / CIP 108903 / NRRL B-16338 / NBRC 102104 / LLR-40K-21)</name>
    <dbReference type="NCBI Taxonomy" id="446470"/>
    <lineage>
        <taxon>Bacteria</taxon>
        <taxon>Bacillati</taxon>
        <taxon>Actinomycetota</taxon>
        <taxon>Actinomycetes</taxon>
        <taxon>Glycomycetales</taxon>
        <taxon>Glycomycetaceae</taxon>
        <taxon>Stackebrandtia</taxon>
    </lineage>
</organism>
<dbReference type="InterPro" id="IPR036388">
    <property type="entry name" value="WH-like_DNA-bd_sf"/>
</dbReference>
<evidence type="ECO:0000256" key="4">
    <source>
        <dbReference type="ARBA" id="ARBA00023306"/>
    </source>
</evidence>
<evidence type="ECO:0000256" key="5">
    <source>
        <dbReference type="SAM" id="MobiDB-lite"/>
    </source>
</evidence>
<dbReference type="InterPro" id="IPR036390">
    <property type="entry name" value="WH_DNA-bd_sf"/>
</dbReference>
<protein>
    <submittedName>
        <fullName evidence="6">Chromosome segregation and condensation protein, ScpB</fullName>
    </submittedName>
</protein>
<dbReference type="NCBIfam" id="TIGR00281">
    <property type="entry name" value="SMC-Scp complex subunit ScpB"/>
    <property type="match status" value="1"/>
</dbReference>
<dbReference type="GO" id="GO:0051301">
    <property type="term" value="P:cell division"/>
    <property type="evidence" value="ECO:0007669"/>
    <property type="project" value="UniProtKB-KW"/>
</dbReference>
<dbReference type="SUPFAM" id="SSF46785">
    <property type="entry name" value="Winged helix' DNA-binding domain"/>
    <property type="match status" value="2"/>
</dbReference>
<dbReference type="InterPro" id="IPR005234">
    <property type="entry name" value="ScpB_csome_segregation"/>
</dbReference>
<dbReference type="Proteomes" id="UP000000844">
    <property type="component" value="Chromosome"/>
</dbReference>
<dbReference type="OrthoDB" id="9806226at2"/>
<dbReference type="GO" id="GO:0051304">
    <property type="term" value="P:chromosome separation"/>
    <property type="evidence" value="ECO:0007669"/>
    <property type="project" value="InterPro"/>
</dbReference>
<dbReference type="Gene3D" id="1.10.10.10">
    <property type="entry name" value="Winged helix-like DNA-binding domain superfamily/Winged helix DNA-binding domain"/>
    <property type="match status" value="2"/>
</dbReference>
<keyword evidence="3" id="KW-0159">Chromosome partition</keyword>
<feature type="region of interest" description="Disordered" evidence="5">
    <location>
        <begin position="1"/>
        <end position="81"/>
    </location>
</feature>
<dbReference type="HOGENOM" id="CLU_045647_5_1_11"/>
<feature type="compositionally biased region" description="Basic and acidic residues" evidence="5">
    <location>
        <begin position="59"/>
        <end position="72"/>
    </location>
</feature>
<keyword evidence="7" id="KW-1185">Reference proteome</keyword>
<dbReference type="STRING" id="446470.Snas_4426"/>
<dbReference type="RefSeq" id="WP_013019642.1">
    <property type="nucleotide sequence ID" value="NC_013947.1"/>
</dbReference>